<reference evidence="2 3" key="1">
    <citation type="submission" date="2017-05" db="EMBL/GenBank/DDBJ databases">
        <title>Vagococcus spp. assemblies.</title>
        <authorList>
            <person name="Gulvik C.A."/>
        </authorList>
    </citation>
    <scope>NUCLEOTIDE SEQUENCE [LARGE SCALE GENOMIC DNA]</scope>
    <source>
        <strain evidence="2 3">NCFB 2777</strain>
    </source>
</reference>
<dbReference type="GO" id="GO:0052689">
    <property type="term" value="F:carboxylic ester hydrolase activity"/>
    <property type="evidence" value="ECO:0007669"/>
    <property type="project" value="TreeGrafter"/>
</dbReference>
<evidence type="ECO:0000313" key="3">
    <source>
        <dbReference type="Proteomes" id="UP000287239"/>
    </source>
</evidence>
<dbReference type="EMBL" id="NGJU01000001">
    <property type="protein sequence ID" value="RST97799.1"/>
    <property type="molecule type" value="Genomic_DNA"/>
</dbReference>
<keyword evidence="3" id="KW-1185">Reference proteome</keyword>
<dbReference type="PANTHER" id="PTHR43265">
    <property type="entry name" value="ESTERASE ESTD"/>
    <property type="match status" value="1"/>
</dbReference>
<proteinExistence type="predicted"/>
<comment type="caution">
    <text evidence="2">The sequence shown here is derived from an EMBL/GenBank/DDBJ whole genome shotgun (WGS) entry which is preliminary data.</text>
</comment>
<name>A0A429ZVI8_9ENTE</name>
<evidence type="ECO:0000313" key="2">
    <source>
        <dbReference type="EMBL" id="RST97799.1"/>
    </source>
</evidence>
<evidence type="ECO:0000259" key="1">
    <source>
        <dbReference type="Pfam" id="PF00326"/>
    </source>
</evidence>
<dbReference type="Proteomes" id="UP000287239">
    <property type="component" value="Unassembled WGS sequence"/>
</dbReference>
<dbReference type="SUPFAM" id="SSF53474">
    <property type="entry name" value="alpha/beta-Hydrolases"/>
    <property type="match status" value="1"/>
</dbReference>
<organism evidence="2 3">
    <name type="scientific">Vagococcus salmoninarum</name>
    <dbReference type="NCBI Taxonomy" id="2739"/>
    <lineage>
        <taxon>Bacteria</taxon>
        <taxon>Bacillati</taxon>
        <taxon>Bacillota</taxon>
        <taxon>Bacilli</taxon>
        <taxon>Lactobacillales</taxon>
        <taxon>Enterococcaceae</taxon>
        <taxon>Vagococcus</taxon>
    </lineage>
</organism>
<dbReference type="InterPro" id="IPR053145">
    <property type="entry name" value="AB_hydrolase_Est10"/>
</dbReference>
<dbReference type="AlphaFoldDB" id="A0A429ZVI8"/>
<dbReference type="GO" id="GO:0006508">
    <property type="term" value="P:proteolysis"/>
    <property type="evidence" value="ECO:0007669"/>
    <property type="project" value="InterPro"/>
</dbReference>
<dbReference type="GeneID" id="98566824"/>
<gene>
    <name evidence="2" type="ORF">CBF35_00460</name>
</gene>
<dbReference type="RefSeq" id="WP_126777920.1">
    <property type="nucleotide sequence ID" value="NZ_NGJU01000001.1"/>
</dbReference>
<dbReference type="PANTHER" id="PTHR43265:SF1">
    <property type="entry name" value="ESTERASE ESTD"/>
    <property type="match status" value="1"/>
</dbReference>
<dbReference type="InterPro" id="IPR029058">
    <property type="entry name" value="AB_hydrolase_fold"/>
</dbReference>
<sequence>MKKYFLLIGVVVMILIGVISYNNKFAMTIKQGIVRSGDSRIAVEYALPKEGEEKPGLVLFIHGDGPATKNSDQGYYPAWEVLAQENVISISWDKAGVGGSTGNWLSQDMVDRKVEAEKVLEWALANFDVDPNRVGVWGASQGGWVITKLLNENNKVKFAIGVAPAVNWLRQGKFNTSSEMAYEGYSTEEIAERLTSGTKINEYLKADDYQGYLASKLDQEVLEKERWDFIRKNMNLDNSEELKKITKPYYLLVGDHDLNVDTKETVTVYQSLIPKEFLTVKHIENGTHRMLKVRHQKDNVMTVIESILNPRAIFAPQYLQALTEISQER</sequence>
<dbReference type="Gene3D" id="3.40.50.1820">
    <property type="entry name" value="alpha/beta hydrolase"/>
    <property type="match status" value="1"/>
</dbReference>
<feature type="domain" description="Peptidase S9 prolyl oligopeptidase catalytic" evidence="1">
    <location>
        <begin position="117"/>
        <end position="300"/>
    </location>
</feature>
<protein>
    <recommendedName>
        <fullName evidence="1">Peptidase S9 prolyl oligopeptidase catalytic domain-containing protein</fullName>
    </recommendedName>
</protein>
<dbReference type="GO" id="GO:0008236">
    <property type="term" value="F:serine-type peptidase activity"/>
    <property type="evidence" value="ECO:0007669"/>
    <property type="project" value="InterPro"/>
</dbReference>
<dbReference type="OrthoDB" id="9809549at2"/>
<dbReference type="Pfam" id="PF00326">
    <property type="entry name" value="Peptidase_S9"/>
    <property type="match status" value="1"/>
</dbReference>
<accession>A0A429ZVI8</accession>
<dbReference type="InterPro" id="IPR001375">
    <property type="entry name" value="Peptidase_S9_cat"/>
</dbReference>